<evidence type="ECO:0000259" key="8">
    <source>
        <dbReference type="Pfam" id="PF10411"/>
    </source>
</evidence>
<sequence length="238" mass="26082">MGWWKKTLVALAVALGLATAAFAGEKEVKAKVEAFLGAPAVSSVRTVPYGGLYEVVLTTGEVVYTDEKVSYILTGSIIDTAKREDITAKRMDELARIDFSALPLDRAIKLVRGKGTRVLATFEDPNCTFCKKLAKELQTIDDVTIYVFLYPILGPDSVEKAKRIWCAPDRAQTWVAWMIEGKPVPETASCDTKAIEQNVALGEKLRISGTPTIFLASGDRLGGYLPAAKLEERLNRVR</sequence>
<dbReference type="InterPro" id="IPR033954">
    <property type="entry name" value="DiS-bond_Isoase_DsbC/G"/>
</dbReference>
<dbReference type="SUPFAM" id="SSF52833">
    <property type="entry name" value="Thioredoxin-like"/>
    <property type="match status" value="1"/>
</dbReference>
<evidence type="ECO:0000256" key="1">
    <source>
        <dbReference type="ARBA" id="ARBA00004418"/>
    </source>
</evidence>
<feature type="signal peptide" evidence="7">
    <location>
        <begin position="1"/>
        <end position="23"/>
    </location>
</feature>
<dbReference type="InterPro" id="IPR009094">
    <property type="entry name" value="DiS-bond_isomerase_DsbC/G_N_sf"/>
</dbReference>
<keyword evidence="6 7" id="KW-0676">Redox-active center</keyword>
<dbReference type="Pfam" id="PF13098">
    <property type="entry name" value="Thioredoxin_2"/>
    <property type="match status" value="1"/>
</dbReference>
<evidence type="ECO:0000313" key="11">
    <source>
        <dbReference type="Proteomes" id="UP000182108"/>
    </source>
</evidence>
<keyword evidence="4 7" id="KW-0574">Periplasm</keyword>
<accession>A0A0K6IXV3</accession>
<evidence type="ECO:0000256" key="4">
    <source>
        <dbReference type="ARBA" id="ARBA00022764"/>
    </source>
</evidence>
<reference evidence="11" key="1">
    <citation type="submission" date="2015-08" db="EMBL/GenBank/DDBJ databases">
        <authorList>
            <person name="Babu N.S."/>
            <person name="Beckwith C.J."/>
            <person name="Beseler K.G."/>
            <person name="Brison A."/>
            <person name="Carone J.V."/>
            <person name="Caskin T.P."/>
            <person name="Diamond M."/>
            <person name="Durham M.E."/>
            <person name="Foxe J.M."/>
            <person name="Go M."/>
            <person name="Henderson B.A."/>
            <person name="Jones I.B."/>
            <person name="McGettigan J.A."/>
            <person name="Micheletti S.J."/>
            <person name="Nasrallah M.E."/>
            <person name="Ortiz D."/>
            <person name="Piller C.R."/>
            <person name="Privatt S.R."/>
            <person name="Schneider S.L."/>
            <person name="Sharp S."/>
            <person name="Smith T.C."/>
            <person name="Stanton J.D."/>
            <person name="Ullery H.E."/>
            <person name="Wilson R.J."/>
            <person name="Serrano M.G."/>
            <person name="Buck G."/>
            <person name="Lee V."/>
            <person name="Wang Y."/>
            <person name="Carvalho R."/>
            <person name="Voegtly L."/>
            <person name="Shi R."/>
            <person name="Duckworth R."/>
            <person name="Johnson A."/>
            <person name="Loviza R."/>
            <person name="Walstead R."/>
            <person name="Shah Z."/>
            <person name="Kiflezghi M."/>
            <person name="Wade K."/>
            <person name="Ball S.L."/>
            <person name="Bradley K.W."/>
            <person name="Asai D.J."/>
            <person name="Bowman C.A."/>
            <person name="Russell D.A."/>
            <person name="Pope W.H."/>
            <person name="Jacobs-Sera D."/>
            <person name="Hendrix R.W."/>
            <person name="Hatfull G.F."/>
        </authorList>
    </citation>
    <scope>NUCLEOTIDE SEQUENCE [LARGE SCALE GENOMIC DNA]</scope>
    <source>
        <strain evidence="11">JCM 19170</strain>
    </source>
</reference>
<keyword evidence="11" id="KW-1185">Reference proteome</keyword>
<name>A0A0K6IXV3_9PROT</name>
<feature type="domain" description="Thioredoxin-like fold" evidence="9">
    <location>
        <begin position="112"/>
        <end position="234"/>
    </location>
</feature>
<dbReference type="GO" id="GO:0042597">
    <property type="term" value="C:periplasmic space"/>
    <property type="evidence" value="ECO:0007669"/>
    <property type="project" value="UniProtKB-SubCell"/>
</dbReference>
<evidence type="ECO:0000256" key="3">
    <source>
        <dbReference type="ARBA" id="ARBA00022729"/>
    </source>
</evidence>
<dbReference type="GO" id="GO:0016853">
    <property type="term" value="F:isomerase activity"/>
    <property type="evidence" value="ECO:0007669"/>
    <property type="project" value="UniProtKB-KW"/>
</dbReference>
<dbReference type="Pfam" id="PF10411">
    <property type="entry name" value="DsbC_N"/>
    <property type="match status" value="1"/>
</dbReference>
<gene>
    <name evidence="10" type="ORF">Ga0061068_12310</name>
</gene>
<comment type="subcellular location">
    <subcellularLocation>
        <location evidence="1 7">Periplasm</location>
    </subcellularLocation>
</comment>
<dbReference type="InterPro" id="IPR012336">
    <property type="entry name" value="Thioredoxin-like_fold"/>
</dbReference>
<evidence type="ECO:0000313" key="10">
    <source>
        <dbReference type="EMBL" id="CUB08142.1"/>
    </source>
</evidence>
<dbReference type="InterPro" id="IPR036249">
    <property type="entry name" value="Thioredoxin-like_sf"/>
</dbReference>
<dbReference type="EMBL" id="CYHH01000023">
    <property type="protein sequence ID" value="CUB08142.1"/>
    <property type="molecule type" value="Genomic_DNA"/>
</dbReference>
<dbReference type="Gene3D" id="3.40.30.10">
    <property type="entry name" value="Glutaredoxin"/>
    <property type="match status" value="1"/>
</dbReference>
<dbReference type="PANTHER" id="PTHR35272">
    <property type="entry name" value="THIOL:DISULFIDE INTERCHANGE PROTEIN DSBC-RELATED"/>
    <property type="match status" value="1"/>
</dbReference>
<keyword evidence="3 7" id="KW-0732">Signal</keyword>
<evidence type="ECO:0000256" key="2">
    <source>
        <dbReference type="ARBA" id="ARBA00009813"/>
    </source>
</evidence>
<dbReference type="InterPro" id="IPR051470">
    <property type="entry name" value="Thiol:disulfide_interchange"/>
</dbReference>
<dbReference type="Proteomes" id="UP000182108">
    <property type="component" value="Unassembled WGS sequence"/>
</dbReference>
<dbReference type="PANTHER" id="PTHR35272:SF3">
    <property type="entry name" value="THIOL:DISULFIDE INTERCHANGE PROTEIN DSBC"/>
    <property type="match status" value="1"/>
</dbReference>
<dbReference type="CDD" id="cd03020">
    <property type="entry name" value="DsbA_DsbC_DsbG"/>
    <property type="match status" value="1"/>
</dbReference>
<proteinExistence type="inferred from homology"/>
<comment type="function">
    <text evidence="7">Required for disulfide bond formation in some periplasmic proteins. Acts by transferring its disulfide bond to other proteins and is reduced in the process.</text>
</comment>
<keyword evidence="10" id="KW-0413">Isomerase</keyword>
<dbReference type="InterPro" id="IPR018950">
    <property type="entry name" value="DiS-bond_isomerase_DsbC/G_N"/>
</dbReference>
<dbReference type="Gene3D" id="3.10.450.70">
    <property type="entry name" value="Disulphide bond isomerase, DsbC/G, N-terminal"/>
    <property type="match status" value="1"/>
</dbReference>
<organism evidence="10 11">
    <name type="scientific">Tepidiphilus thermophilus</name>
    <dbReference type="NCBI Taxonomy" id="876478"/>
    <lineage>
        <taxon>Bacteria</taxon>
        <taxon>Pseudomonadati</taxon>
        <taxon>Pseudomonadota</taxon>
        <taxon>Hydrogenophilia</taxon>
        <taxon>Hydrogenophilales</taxon>
        <taxon>Hydrogenophilaceae</taxon>
        <taxon>Tepidiphilus</taxon>
    </lineage>
</organism>
<dbReference type="AlphaFoldDB" id="A0A0K6IXV3"/>
<evidence type="ECO:0000256" key="6">
    <source>
        <dbReference type="ARBA" id="ARBA00023284"/>
    </source>
</evidence>
<evidence type="ECO:0000259" key="9">
    <source>
        <dbReference type="Pfam" id="PF13098"/>
    </source>
</evidence>
<dbReference type="OrthoDB" id="12976at2"/>
<feature type="chain" id="PRO_5010000327" description="Thiol:disulfide interchange protein" evidence="7">
    <location>
        <begin position="24"/>
        <end position="238"/>
    </location>
</feature>
<evidence type="ECO:0000256" key="7">
    <source>
        <dbReference type="RuleBase" id="RU364038"/>
    </source>
</evidence>
<feature type="domain" description="Disulphide bond isomerase DsbC/G N-terminal" evidence="8">
    <location>
        <begin position="20"/>
        <end position="88"/>
    </location>
</feature>
<evidence type="ECO:0000256" key="5">
    <source>
        <dbReference type="ARBA" id="ARBA00023157"/>
    </source>
</evidence>
<dbReference type="RefSeq" id="WP_055424372.1">
    <property type="nucleotide sequence ID" value="NZ_CYHH01000023.1"/>
</dbReference>
<protein>
    <recommendedName>
        <fullName evidence="7">Thiol:disulfide interchange protein</fullName>
    </recommendedName>
</protein>
<dbReference type="SUPFAM" id="SSF54423">
    <property type="entry name" value="DsbC/DsbG N-terminal domain-like"/>
    <property type="match status" value="1"/>
</dbReference>
<comment type="similarity">
    <text evidence="2 7">Belongs to the thioredoxin family. DsbC subfamily.</text>
</comment>
<keyword evidence="5" id="KW-1015">Disulfide bond</keyword>